<evidence type="ECO:0008006" key="4">
    <source>
        <dbReference type="Google" id="ProtNLM"/>
    </source>
</evidence>
<protein>
    <recommendedName>
        <fullName evidence="4">DUF3054 domain-containing protein</fullName>
    </recommendedName>
</protein>
<dbReference type="InterPro" id="IPR021414">
    <property type="entry name" value="DUF3054"/>
</dbReference>
<feature type="transmembrane region" description="Helical" evidence="1">
    <location>
        <begin position="40"/>
        <end position="60"/>
    </location>
</feature>
<name>A0A1I0MQ88_9EURY</name>
<keyword evidence="1" id="KW-0472">Membrane</keyword>
<dbReference type="OrthoDB" id="177006at2157"/>
<feature type="transmembrane region" description="Helical" evidence="1">
    <location>
        <begin position="12"/>
        <end position="34"/>
    </location>
</feature>
<evidence type="ECO:0000313" key="3">
    <source>
        <dbReference type="Proteomes" id="UP000198518"/>
    </source>
</evidence>
<dbReference type="Pfam" id="PF11255">
    <property type="entry name" value="DUF3054"/>
    <property type="match status" value="1"/>
</dbReference>
<keyword evidence="1" id="KW-0812">Transmembrane</keyword>
<organism evidence="2 3">
    <name type="scientific">Halobacterium jilantaiense</name>
    <dbReference type="NCBI Taxonomy" id="355548"/>
    <lineage>
        <taxon>Archaea</taxon>
        <taxon>Methanobacteriati</taxon>
        <taxon>Methanobacteriota</taxon>
        <taxon>Stenosarchaea group</taxon>
        <taxon>Halobacteria</taxon>
        <taxon>Halobacteriales</taxon>
        <taxon>Halobacteriaceae</taxon>
        <taxon>Halobacterium</taxon>
    </lineage>
</organism>
<dbReference type="RefSeq" id="WP_089667316.1">
    <property type="nucleotide sequence ID" value="NZ_FOJA01000001.1"/>
</dbReference>
<dbReference type="EMBL" id="FOJA01000001">
    <property type="protein sequence ID" value="SEV89944.1"/>
    <property type="molecule type" value="Genomic_DNA"/>
</dbReference>
<dbReference type="AlphaFoldDB" id="A0A1I0MQ88"/>
<proteinExistence type="predicted"/>
<keyword evidence="3" id="KW-1185">Reference proteome</keyword>
<accession>A0A1I0MQ88</accession>
<feature type="transmembrane region" description="Helical" evidence="1">
    <location>
        <begin position="104"/>
        <end position="128"/>
    </location>
</feature>
<sequence>MKLTDVDERAVTRFLPGDVLAILALVLVGTVQHGTLNPQHYAGVLLPFLVGWLAAAPLVGAYSSRAAESSRAALLLAAGTWLLGDLVGQLLRNTSLFPGNADPTFFLVMFLVGALLLSVVRFGSLVVADLVGN</sequence>
<evidence type="ECO:0000256" key="1">
    <source>
        <dbReference type="SAM" id="Phobius"/>
    </source>
</evidence>
<evidence type="ECO:0000313" key="2">
    <source>
        <dbReference type="EMBL" id="SEV89944.1"/>
    </source>
</evidence>
<dbReference type="STRING" id="355548.SAMN04487945_0229"/>
<gene>
    <name evidence="2" type="ORF">SAMN04487945_0229</name>
</gene>
<feature type="transmembrane region" description="Helical" evidence="1">
    <location>
        <begin position="72"/>
        <end position="92"/>
    </location>
</feature>
<reference evidence="2 3" key="1">
    <citation type="submission" date="2016-10" db="EMBL/GenBank/DDBJ databases">
        <authorList>
            <person name="de Groot N.N."/>
        </authorList>
    </citation>
    <scope>NUCLEOTIDE SEQUENCE [LARGE SCALE GENOMIC DNA]</scope>
    <source>
        <strain evidence="2 3">CGMCC 1.5337</strain>
    </source>
</reference>
<dbReference type="Proteomes" id="UP000198518">
    <property type="component" value="Unassembled WGS sequence"/>
</dbReference>
<keyword evidence="1" id="KW-1133">Transmembrane helix</keyword>